<evidence type="ECO:0000256" key="5">
    <source>
        <dbReference type="SAM" id="MobiDB-lite"/>
    </source>
</evidence>
<dbReference type="Pfam" id="PF11710">
    <property type="entry name" value="Git3"/>
    <property type="match status" value="1"/>
</dbReference>
<feature type="transmembrane region" description="Helical" evidence="6">
    <location>
        <begin position="150"/>
        <end position="170"/>
    </location>
</feature>
<feature type="region of interest" description="Disordered" evidence="5">
    <location>
        <begin position="342"/>
        <end position="381"/>
    </location>
</feature>
<feature type="transmembrane region" description="Helical" evidence="6">
    <location>
        <begin position="250"/>
        <end position="268"/>
    </location>
</feature>
<feature type="domain" description="G-protein coupled receptors family 1 profile" evidence="8">
    <location>
        <begin position="44"/>
        <end position="305"/>
    </location>
</feature>
<organism evidence="9 10">
    <name type="scientific">Schizothecium vesticola</name>
    <dbReference type="NCBI Taxonomy" id="314040"/>
    <lineage>
        <taxon>Eukaryota</taxon>
        <taxon>Fungi</taxon>
        <taxon>Dikarya</taxon>
        <taxon>Ascomycota</taxon>
        <taxon>Pezizomycotina</taxon>
        <taxon>Sordariomycetes</taxon>
        <taxon>Sordariomycetidae</taxon>
        <taxon>Sordariales</taxon>
        <taxon>Schizotheciaceae</taxon>
        <taxon>Schizothecium</taxon>
    </lineage>
</organism>
<dbReference type="PROSITE" id="PS50261">
    <property type="entry name" value="G_PROTEIN_RECEP_F2_4"/>
    <property type="match status" value="1"/>
</dbReference>
<dbReference type="GO" id="GO:0004930">
    <property type="term" value="F:G protein-coupled receptor activity"/>
    <property type="evidence" value="ECO:0007669"/>
    <property type="project" value="TreeGrafter"/>
</dbReference>
<proteinExistence type="predicted"/>
<evidence type="ECO:0008006" key="11">
    <source>
        <dbReference type="Google" id="ProtNLM"/>
    </source>
</evidence>
<feature type="compositionally biased region" description="Low complexity" evidence="5">
    <location>
        <begin position="368"/>
        <end position="378"/>
    </location>
</feature>
<comment type="caution">
    <text evidence="9">The sequence shown here is derived from an EMBL/GenBank/DDBJ whole genome shotgun (WGS) entry which is preliminary data.</text>
</comment>
<feature type="domain" description="G-protein coupled receptors family 2 profile 2" evidence="7">
    <location>
        <begin position="30"/>
        <end position="309"/>
    </location>
</feature>
<evidence type="ECO:0000256" key="4">
    <source>
        <dbReference type="ARBA" id="ARBA00023136"/>
    </source>
</evidence>
<protein>
    <recommendedName>
        <fullName evidence="11">G-protein coupled receptors family 2 profile 2 domain-containing protein</fullName>
    </recommendedName>
</protein>
<dbReference type="GO" id="GO:0007189">
    <property type="term" value="P:adenylate cyclase-activating G protein-coupled receptor signaling pathway"/>
    <property type="evidence" value="ECO:0007669"/>
    <property type="project" value="TreeGrafter"/>
</dbReference>
<keyword evidence="2 6" id="KW-0812">Transmembrane</keyword>
<dbReference type="InterPro" id="IPR017981">
    <property type="entry name" value="GPCR_2-like_7TM"/>
</dbReference>
<dbReference type="SUPFAM" id="SSF81321">
    <property type="entry name" value="Family A G protein-coupled receptor-like"/>
    <property type="match status" value="1"/>
</dbReference>
<dbReference type="PRINTS" id="PR02001">
    <property type="entry name" value="GCR1CAMPR"/>
</dbReference>
<keyword evidence="10" id="KW-1185">Reference proteome</keyword>
<gene>
    <name evidence="9" type="ORF">B0T18DRAFT_428647</name>
</gene>
<dbReference type="PROSITE" id="PS50262">
    <property type="entry name" value="G_PROTEIN_RECEP_F1_2"/>
    <property type="match status" value="1"/>
</dbReference>
<accession>A0AA40K4E0</accession>
<reference evidence="9" key="1">
    <citation type="submission" date="2023-06" db="EMBL/GenBank/DDBJ databases">
        <title>Genome-scale phylogeny and comparative genomics of the fungal order Sordariales.</title>
        <authorList>
            <consortium name="Lawrence Berkeley National Laboratory"/>
            <person name="Hensen N."/>
            <person name="Bonometti L."/>
            <person name="Westerberg I."/>
            <person name="Brannstrom I.O."/>
            <person name="Guillou S."/>
            <person name="Cros-Aarteil S."/>
            <person name="Calhoun S."/>
            <person name="Haridas S."/>
            <person name="Kuo A."/>
            <person name="Mondo S."/>
            <person name="Pangilinan J."/>
            <person name="Riley R."/>
            <person name="LaButti K."/>
            <person name="Andreopoulos B."/>
            <person name="Lipzen A."/>
            <person name="Chen C."/>
            <person name="Yanf M."/>
            <person name="Daum C."/>
            <person name="Ng V."/>
            <person name="Clum A."/>
            <person name="Steindorff A."/>
            <person name="Ohm R."/>
            <person name="Martin F."/>
            <person name="Silar P."/>
            <person name="Natvig D."/>
            <person name="Lalanne C."/>
            <person name="Gautier V."/>
            <person name="Ament-velasquez S.L."/>
            <person name="Kruys A."/>
            <person name="Hutchinson M.I."/>
            <person name="Powell A.J."/>
            <person name="Barry K."/>
            <person name="Miller A.N."/>
            <person name="Grigoriev I.V."/>
            <person name="Debuchy R."/>
            <person name="Gladieux P."/>
            <person name="Thoren M.H."/>
            <person name="Johannesson H."/>
        </authorList>
    </citation>
    <scope>NUCLEOTIDE SEQUENCE</scope>
    <source>
        <strain evidence="9">SMH3187-1</strain>
    </source>
</reference>
<dbReference type="PANTHER" id="PTHR23112">
    <property type="entry name" value="G PROTEIN-COUPLED RECEPTOR 157-RELATED"/>
    <property type="match status" value="1"/>
</dbReference>
<dbReference type="PANTHER" id="PTHR23112:SF0">
    <property type="entry name" value="TRANSMEMBRANE PROTEIN 116"/>
    <property type="match status" value="1"/>
</dbReference>
<sequence>MTTPRAMGGFDISPRAALAAPTELFVIYVQGLAILVTSVLSVLGAGWMIASFFAFSNLRSFRHQLILGLAISDCAMAFNFLLSSSMNVGSRWIGAPEQARFCSFNGYMTQVFVIQTDYWVLTIAVYTYIVLTDQKRWSSWLHEHPVLPWALPWVLSVLWASIGLGVTGYGDIGSWCWFTSDEVRLLVNFVPRWIIIAIMFLMYARLYLVLFKAHRRLVSLDASDSGGPSGSGSRHMEANSASRTRRLKRLARFMLLYPLAYAIIWSLPTGIRIYQTVSGQAAPWQLATVDKACIVLQGFVDAVIYGATEGSLASWRGLLFPGSQKRLSGVVVQARDNGYADYDSNRKKGSRKWDSASAGDAGQQELVSSSGASTAGAETEARFPSAESLRFVETGPTLADSTEGIELGSLEKGIRKTVKIEIVSAIGRNGQQVALQRPEKTYFSSTERATFLEM</sequence>
<dbReference type="Gene3D" id="1.20.1070.10">
    <property type="entry name" value="Rhodopsin 7-helix transmembrane proteins"/>
    <property type="match status" value="1"/>
</dbReference>
<dbReference type="EMBL" id="JAUKUD010000004">
    <property type="protein sequence ID" value="KAK0745499.1"/>
    <property type="molecule type" value="Genomic_DNA"/>
</dbReference>
<feature type="transmembrane region" description="Helical" evidence="6">
    <location>
        <begin position="25"/>
        <end position="53"/>
    </location>
</feature>
<keyword evidence="3 6" id="KW-1133">Transmembrane helix</keyword>
<dbReference type="InterPro" id="IPR023041">
    <property type="entry name" value="Glucose_rcpt_Git3-like_N"/>
</dbReference>
<dbReference type="InterPro" id="IPR022343">
    <property type="entry name" value="GCR1-cAMP_receptor"/>
</dbReference>
<feature type="transmembrane region" description="Helical" evidence="6">
    <location>
        <begin position="65"/>
        <end position="87"/>
    </location>
</feature>
<feature type="transmembrane region" description="Helical" evidence="6">
    <location>
        <begin position="107"/>
        <end position="129"/>
    </location>
</feature>
<evidence type="ECO:0000256" key="6">
    <source>
        <dbReference type="SAM" id="Phobius"/>
    </source>
</evidence>
<dbReference type="AlphaFoldDB" id="A0AA40K4E0"/>
<keyword evidence="4 6" id="KW-0472">Membrane</keyword>
<feature type="compositionally biased region" description="Basic and acidic residues" evidence="5">
    <location>
        <begin position="343"/>
        <end position="354"/>
    </location>
</feature>
<evidence type="ECO:0000259" key="7">
    <source>
        <dbReference type="PROSITE" id="PS50261"/>
    </source>
</evidence>
<dbReference type="InterPro" id="IPR017452">
    <property type="entry name" value="GPCR_Rhodpsn_7TM"/>
</dbReference>
<evidence type="ECO:0000256" key="3">
    <source>
        <dbReference type="ARBA" id="ARBA00022989"/>
    </source>
</evidence>
<dbReference type="Proteomes" id="UP001172155">
    <property type="component" value="Unassembled WGS sequence"/>
</dbReference>
<evidence type="ECO:0000259" key="8">
    <source>
        <dbReference type="PROSITE" id="PS50262"/>
    </source>
</evidence>
<evidence type="ECO:0000313" key="9">
    <source>
        <dbReference type="EMBL" id="KAK0745499.1"/>
    </source>
</evidence>
<dbReference type="GO" id="GO:0005886">
    <property type="term" value="C:plasma membrane"/>
    <property type="evidence" value="ECO:0007669"/>
    <property type="project" value="TreeGrafter"/>
</dbReference>
<dbReference type="GO" id="GO:0007166">
    <property type="term" value="P:cell surface receptor signaling pathway"/>
    <property type="evidence" value="ECO:0007669"/>
    <property type="project" value="InterPro"/>
</dbReference>
<dbReference type="InterPro" id="IPR022596">
    <property type="entry name" value="GPR1/2/3_C"/>
</dbReference>
<dbReference type="Pfam" id="PF11970">
    <property type="entry name" value="GPR_Gpa2_C"/>
    <property type="match status" value="1"/>
</dbReference>
<comment type="subcellular location">
    <subcellularLocation>
        <location evidence="1">Membrane</location>
        <topology evidence="1">Multi-pass membrane protein</topology>
    </subcellularLocation>
</comment>
<feature type="transmembrane region" description="Helical" evidence="6">
    <location>
        <begin position="190"/>
        <end position="210"/>
    </location>
</feature>
<evidence type="ECO:0000256" key="1">
    <source>
        <dbReference type="ARBA" id="ARBA00004141"/>
    </source>
</evidence>
<evidence type="ECO:0000313" key="10">
    <source>
        <dbReference type="Proteomes" id="UP001172155"/>
    </source>
</evidence>
<evidence type="ECO:0000256" key="2">
    <source>
        <dbReference type="ARBA" id="ARBA00022692"/>
    </source>
</evidence>
<name>A0AA40K4E0_9PEZI</name>